<dbReference type="Proteomes" id="UP000009071">
    <property type="component" value="Chromosome"/>
</dbReference>
<accession>C4XLC4</accession>
<dbReference type="KEGG" id="dma:DMR_35720"/>
<gene>
    <name evidence="1" type="ordered locus">DMR_35720</name>
</gene>
<evidence type="ECO:0000313" key="1">
    <source>
        <dbReference type="EMBL" id="BAH77063.1"/>
    </source>
</evidence>
<dbReference type="EMBL" id="AP010904">
    <property type="protein sequence ID" value="BAH77063.1"/>
    <property type="molecule type" value="Genomic_DNA"/>
</dbReference>
<name>C4XLC4_SOLM1</name>
<proteinExistence type="predicted"/>
<dbReference type="AlphaFoldDB" id="C4XLC4"/>
<dbReference type="HOGENOM" id="CLU_2045892_0_0_7"/>
<protein>
    <submittedName>
        <fullName evidence="1">Uncharacterized protein</fullName>
    </submittedName>
</protein>
<sequence>MVGDIVAREKSHCSMRSVCVYLLSRGRNMTANELQEAIWRVDGIRVVIFTDAVTPLPFGQAWSDAFPGDRTVAEYRQVRLQKLTDAGIGYAILDGALEAPSNKIVLQDLRASYKRKGAFG</sequence>
<reference evidence="1 2" key="1">
    <citation type="journal article" date="2009" name="Genome Res.">
        <title>Whole genome sequence of Desulfovibrio magneticus strain RS-1 revealed common gene clusters in magnetotactic bacteria.</title>
        <authorList>
            <person name="Nakazawa H."/>
            <person name="Arakaki A."/>
            <person name="Narita-Yamada S."/>
            <person name="Yashiro I."/>
            <person name="Jinno K."/>
            <person name="Aoki N."/>
            <person name="Tsuruyama A."/>
            <person name="Okamura Y."/>
            <person name="Tanikawa S."/>
            <person name="Fujita N."/>
            <person name="Takeyama H."/>
            <person name="Matsunaga T."/>
        </authorList>
    </citation>
    <scope>NUCLEOTIDE SEQUENCE [LARGE SCALE GENOMIC DNA]</scope>
    <source>
        <strain evidence="2">ATCC 700980 / DSM 13731 / RS-1</strain>
    </source>
</reference>
<evidence type="ECO:0000313" key="2">
    <source>
        <dbReference type="Proteomes" id="UP000009071"/>
    </source>
</evidence>
<keyword evidence="2" id="KW-1185">Reference proteome</keyword>
<organism evidence="1 2">
    <name type="scientific">Solidesulfovibrio magneticus (strain ATCC 700980 / DSM 13731 / RS-1)</name>
    <name type="common">Desulfovibrio magneticus</name>
    <dbReference type="NCBI Taxonomy" id="573370"/>
    <lineage>
        <taxon>Bacteria</taxon>
        <taxon>Pseudomonadati</taxon>
        <taxon>Thermodesulfobacteriota</taxon>
        <taxon>Desulfovibrionia</taxon>
        <taxon>Desulfovibrionales</taxon>
        <taxon>Desulfovibrionaceae</taxon>
        <taxon>Solidesulfovibrio</taxon>
    </lineage>
</organism>
<dbReference type="STRING" id="573370.DMR_35720"/>